<gene>
    <name evidence="14" type="ORF">GTQ38_10255</name>
</gene>
<dbReference type="InterPro" id="IPR013783">
    <property type="entry name" value="Ig-like_fold"/>
</dbReference>
<comment type="similarity">
    <text evidence="2">Belongs to the malectin family.</text>
</comment>
<keyword evidence="8" id="KW-0325">Glycoprotein</keyword>
<dbReference type="InterPro" id="IPR039155">
    <property type="entry name" value="MLEC"/>
</dbReference>
<dbReference type="InterPro" id="IPR021720">
    <property type="entry name" value="Malectin_dom"/>
</dbReference>
<dbReference type="PANTHER" id="PTHR13460:SF0">
    <property type="entry name" value="MALECTIN"/>
    <property type="match status" value="1"/>
</dbReference>
<feature type="domain" description="Bacterial repeat" evidence="13">
    <location>
        <begin position="1510"/>
        <end position="1576"/>
    </location>
</feature>
<dbReference type="Pfam" id="PF11721">
    <property type="entry name" value="Malectin"/>
    <property type="match status" value="2"/>
</dbReference>
<keyword evidence="9" id="KW-0119">Carbohydrate metabolism</keyword>
<evidence type="ECO:0000259" key="12">
    <source>
        <dbReference type="Pfam" id="PF18962"/>
    </source>
</evidence>
<evidence type="ECO:0000259" key="11">
    <source>
        <dbReference type="Pfam" id="PF11721"/>
    </source>
</evidence>
<dbReference type="GO" id="GO:0016020">
    <property type="term" value="C:membrane"/>
    <property type="evidence" value="ECO:0007669"/>
    <property type="project" value="InterPro"/>
</dbReference>
<dbReference type="SUPFAM" id="SSF49313">
    <property type="entry name" value="Cadherin-like"/>
    <property type="match status" value="1"/>
</dbReference>
<dbReference type="Proteomes" id="UP000475249">
    <property type="component" value="Unassembled WGS sequence"/>
</dbReference>
<keyword evidence="3" id="KW-0812">Transmembrane</keyword>
<evidence type="ECO:0000313" key="15">
    <source>
        <dbReference type="Proteomes" id="UP000475249"/>
    </source>
</evidence>
<dbReference type="InterPro" id="IPR008979">
    <property type="entry name" value="Galactose-bd-like_sf"/>
</dbReference>
<organism evidence="14 15">
    <name type="scientific">Poritiphilus flavus</name>
    <dbReference type="NCBI Taxonomy" id="2697053"/>
    <lineage>
        <taxon>Bacteria</taxon>
        <taxon>Pseudomonadati</taxon>
        <taxon>Bacteroidota</taxon>
        <taxon>Flavobacteriia</taxon>
        <taxon>Flavobacteriales</taxon>
        <taxon>Flavobacteriaceae</taxon>
        <taxon>Poritiphilus</taxon>
    </lineage>
</organism>
<dbReference type="EMBL" id="WXYO01000004">
    <property type="protein sequence ID" value="NAS12383.1"/>
    <property type="molecule type" value="Genomic_DNA"/>
</dbReference>
<sequence>MDHSYSFTSRLRYILPFFVFLIFVSALQAQINFAQSELNFNGNGNVNAGVTSLMYGPDGRLYVAEYPGTIKIFTVTRNSSNDYAVTAVESLSSITDIVNHNDDGTENLSETQRETTGLAVAGTATNPVIYVSSSDFRIGAGGGGGKGDVGLDTNSGIITRISWNGTSWDVVDLVRGLPRSEQNHAINGLEFTTINGSDYLIASQGGHTNAGAPSTNFVHTCEYALSAAVLSVNLSMINSLSIQTDSNGRNYIYDLPTLDDPTRPNANGITDPDTAGYDGVDVDDPFGGNDGLNQAIIDPAGPVQVFSPGYRNTYDLVVTQAGAVYVTDNGANGGWGGFPENEGGGSVTNNYDSSEPGSTSSSGGEQVNNADHLQLVTTDIQSYSFGSTYGGHPNPIRANPAGAGLYTTPGAGTTGAVFRTQIYDPDGSTPGSTTDPNLGLPANWASIVPAANPVEGDWRGPGISNPDGPDDAPVTTWSNNTNGIDEYTASNFGGALQGNLIAGVNSGVLRRVELNPDGSLDTLTSSFVSGLGGNALGVSCNSDSEIFPGTIWVGTLNGKIIVLEPNDLVVCINPGESGYDPSADYDSDGYTNQDEVDNQTDPCSGASQPADYDKSAGAPLISDLNDTDDDNDGILDQNDPFQLGDPGNSGSDAFTLPVQNGLFSDQQGLGGIYGLGMTGLMNNGDPNPNWLNWLDDRGQGPNPDDVLGGAAGLMTSHMTSGTANGTANTQEKGYQYGVQVDQSTGIFTVSGKLINFNGPLQLYGNTAAVNGELGIFMGDGTQSNFIKFVLTTAGLIASQEINDIPQTPVNVSIDIANRPQSEIVLYMVVNPSDGSISLEYDLDGGARQIAGTLTATGSILNAIQQSNTALAVGFLGTSNTDGVELEGTWDFLNVVPENVNENLRINAGGVLITATDAQGDWQANNATGSFSGAGFSVNTGNIFNGGLLYANRHSSIPSYIDETSFNAIFAQERWDPASGEEMEFTIPLINGDYTVNLYLGNSYNGTSQVGQRVFDIEIEGSLVENDLDLVSAFGHQSGGMLSYNVSLIDGALNIRFVHGTIENPLINGIEIVSNVIPDVPIVVQPIADQTNTVGEQLDGSLGVQASGGDGNLAYSATGLPPGITIEPTSGELGGTVATGADANSPYNVIITVDDSDGNTSDTVSTSFMWTILPEPTPPVSELRINAGGGFLSATDSGSDWVANDGPGGYTGSGYSVNNGNIFNGGLLFSNRHSSVPSYVDEATFNTIFAQERYSDPGENMEFTVPMINGDYTVNLFLGNSFGGTSEIGQRVFDIEIEGVIAFPNLDLVAEFGHLSGGMVSYDVILADGELNIRFLQGLVQNPLINAIEIVPTQTDPDPDPDPEVLWVEDFNDLSNGVTQDSGPTAWDSNRDSGLFEVQNGAFTTSQNSASPGVWTSQLIPISTNVSISIDIDDGDNNKETADFIRALYSLDGGTPVQFGEARDDISAQTFSVSGLSGSSLQIIVEADVSWSDEYYYFDNVTVSGDPVETYQLTVQSGNGGGAYAAGTSVIIVADPAPSGQEFDAWTGNTAALASTSDATTTLTMRASDITVSATYRDLPPGDLPWTETFDGLANGTTSDSGNTAWTSSRDNGVFEVRDGVFYVNRNSSNPGIWTSEEIVINGTVTVSVDVDDRDNRKENADFLRAYYAVDGGSPVMFGEVRNDISAQTFTASGINGSTLQIIVEADVSARREIYVFDNVSVVADAGQSAPAGLITSKAALPELEDGITTDSESTDDILTRFQLYPNPAVSEVTIAAPEGSEAVTDIHLFTLGGQLIMRFDGQEVKTGTNRYVLDISTLPEGLYVIRILGRSGQIQSQRLVVGD</sequence>
<evidence type="ECO:0000313" key="14">
    <source>
        <dbReference type="EMBL" id="NAS12383.1"/>
    </source>
</evidence>
<dbReference type="Pfam" id="PF18962">
    <property type="entry name" value="Por_Secre_tail"/>
    <property type="match status" value="1"/>
</dbReference>
<evidence type="ECO:0000256" key="7">
    <source>
        <dbReference type="ARBA" id="ARBA00023136"/>
    </source>
</evidence>
<feature type="region of interest" description="Disordered" evidence="10">
    <location>
        <begin position="579"/>
        <end position="652"/>
    </location>
</feature>
<evidence type="ECO:0000259" key="13">
    <source>
        <dbReference type="Pfam" id="PF18998"/>
    </source>
</evidence>
<reference evidence="14 15" key="1">
    <citation type="submission" date="2020-01" db="EMBL/GenBank/DDBJ databases">
        <title>Bacteria diversity of Porities sp.</title>
        <authorList>
            <person name="Wang G."/>
        </authorList>
    </citation>
    <scope>NUCLEOTIDE SEQUENCE [LARGE SCALE GENOMIC DNA]</scope>
    <source>
        <strain evidence="14 15">R33</strain>
    </source>
</reference>
<comment type="caution">
    <text evidence="14">The sequence shown here is derived from an EMBL/GenBank/DDBJ whole genome shotgun (WGS) entry which is preliminary data.</text>
</comment>
<evidence type="ECO:0000256" key="9">
    <source>
        <dbReference type="ARBA" id="ARBA00023277"/>
    </source>
</evidence>
<protein>
    <submittedName>
        <fullName evidence="14">T9SS type A sorting domain-containing protein</fullName>
    </submittedName>
</protein>
<dbReference type="GO" id="GO:0005509">
    <property type="term" value="F:calcium ion binding"/>
    <property type="evidence" value="ECO:0007669"/>
    <property type="project" value="InterPro"/>
</dbReference>
<dbReference type="Gene3D" id="2.60.40.10">
    <property type="entry name" value="Immunoglobulins"/>
    <property type="match status" value="1"/>
</dbReference>
<feature type="region of interest" description="Disordered" evidence="10">
    <location>
        <begin position="336"/>
        <end position="367"/>
    </location>
</feature>
<keyword evidence="6" id="KW-1133">Transmembrane helix</keyword>
<keyword evidence="5" id="KW-0256">Endoplasmic reticulum</keyword>
<evidence type="ECO:0000256" key="10">
    <source>
        <dbReference type="SAM" id="MobiDB-lite"/>
    </source>
</evidence>
<keyword evidence="7" id="KW-0472">Membrane</keyword>
<feature type="compositionally biased region" description="Low complexity" evidence="10">
    <location>
        <begin position="353"/>
        <end position="365"/>
    </location>
</feature>
<feature type="compositionally biased region" description="Polar residues" evidence="10">
    <location>
        <begin position="589"/>
        <end position="607"/>
    </location>
</feature>
<comment type="subcellular location">
    <subcellularLocation>
        <location evidence="1">Endoplasmic reticulum membrane</location>
        <topology evidence="1">Single-pass type I membrane protein</topology>
    </subcellularLocation>
</comment>
<feature type="domain" description="Secretion system C-terminal sorting" evidence="12">
    <location>
        <begin position="1763"/>
        <end position="1841"/>
    </location>
</feature>
<name>A0A6L9ECP0_9FLAO</name>
<evidence type="ECO:0000256" key="6">
    <source>
        <dbReference type="ARBA" id="ARBA00022989"/>
    </source>
</evidence>
<dbReference type="NCBIfam" id="TIGR04183">
    <property type="entry name" value="Por_Secre_tail"/>
    <property type="match status" value="1"/>
</dbReference>
<feature type="compositionally biased region" description="Gly residues" evidence="10">
    <location>
        <begin position="336"/>
        <end position="346"/>
    </location>
</feature>
<dbReference type="Pfam" id="PF18998">
    <property type="entry name" value="Flg_new_2"/>
    <property type="match status" value="1"/>
</dbReference>
<dbReference type="InterPro" id="IPR026444">
    <property type="entry name" value="Secre_tail"/>
</dbReference>
<evidence type="ECO:0000256" key="4">
    <source>
        <dbReference type="ARBA" id="ARBA00022729"/>
    </source>
</evidence>
<keyword evidence="15" id="KW-1185">Reference proteome</keyword>
<dbReference type="Pfam" id="PF05345">
    <property type="entry name" value="He_PIG"/>
    <property type="match status" value="1"/>
</dbReference>
<evidence type="ECO:0000256" key="3">
    <source>
        <dbReference type="ARBA" id="ARBA00022692"/>
    </source>
</evidence>
<dbReference type="GO" id="GO:0030246">
    <property type="term" value="F:carbohydrate binding"/>
    <property type="evidence" value="ECO:0007669"/>
    <property type="project" value="InterPro"/>
</dbReference>
<evidence type="ECO:0000256" key="1">
    <source>
        <dbReference type="ARBA" id="ARBA00004115"/>
    </source>
</evidence>
<dbReference type="PANTHER" id="PTHR13460">
    <property type="match status" value="1"/>
</dbReference>
<proteinExistence type="inferred from homology"/>
<keyword evidence="4" id="KW-0732">Signal</keyword>
<dbReference type="InterPro" id="IPR015919">
    <property type="entry name" value="Cadherin-like_sf"/>
</dbReference>
<accession>A0A6L9ECP0</accession>
<dbReference type="SUPFAM" id="SSF49785">
    <property type="entry name" value="Galactose-binding domain-like"/>
    <property type="match status" value="2"/>
</dbReference>
<dbReference type="Gene3D" id="2.60.120.430">
    <property type="entry name" value="Galactose-binding lectin"/>
    <property type="match status" value="2"/>
</dbReference>
<evidence type="ECO:0000256" key="5">
    <source>
        <dbReference type="ARBA" id="ARBA00022824"/>
    </source>
</evidence>
<feature type="domain" description="Malectin" evidence="11">
    <location>
        <begin position="1182"/>
        <end position="1347"/>
    </location>
</feature>
<evidence type="ECO:0000256" key="2">
    <source>
        <dbReference type="ARBA" id="ARBA00009141"/>
    </source>
</evidence>
<dbReference type="InterPro" id="IPR044060">
    <property type="entry name" value="Bacterial_rp_domain"/>
</dbReference>
<evidence type="ECO:0000256" key="8">
    <source>
        <dbReference type="ARBA" id="ARBA00023180"/>
    </source>
</evidence>
<dbReference type="RefSeq" id="WP_161435414.1">
    <property type="nucleotide sequence ID" value="NZ_WXYO01000004.1"/>
</dbReference>
<feature type="domain" description="Malectin" evidence="11">
    <location>
        <begin position="903"/>
        <end position="1069"/>
    </location>
</feature>